<feature type="domain" description="HIT" evidence="4">
    <location>
        <begin position="9"/>
        <end position="119"/>
    </location>
</feature>
<name>D8QU02_SELML</name>
<dbReference type="Gene3D" id="3.30.428.10">
    <property type="entry name" value="HIT-like"/>
    <property type="match status" value="1"/>
</dbReference>
<dbReference type="InterPro" id="IPR011146">
    <property type="entry name" value="HIT-like"/>
</dbReference>
<evidence type="ECO:0000256" key="3">
    <source>
        <dbReference type="PROSITE-ProRule" id="PRU00464"/>
    </source>
</evidence>
<dbReference type="Proteomes" id="UP000001514">
    <property type="component" value="Unassembled WGS sequence"/>
</dbReference>
<evidence type="ECO:0000313" key="5">
    <source>
        <dbReference type="EMBL" id="EFJ36735.1"/>
    </source>
</evidence>
<dbReference type="STRING" id="88036.D8QU02"/>
<dbReference type="AlphaFoldDB" id="D8QU02"/>
<proteinExistence type="predicted"/>
<dbReference type="GO" id="GO:0047627">
    <property type="term" value="F:adenylylsulfatase activity"/>
    <property type="evidence" value="ECO:0000318"/>
    <property type="project" value="GO_Central"/>
</dbReference>
<dbReference type="Gramene" id="EFJ36735">
    <property type="protein sequence ID" value="EFJ36735"/>
    <property type="gene ID" value="SELMODRAFT_77650"/>
</dbReference>
<dbReference type="GO" id="GO:0006790">
    <property type="term" value="P:sulfur compound metabolic process"/>
    <property type="evidence" value="ECO:0000318"/>
    <property type="project" value="GO_Central"/>
</dbReference>
<organism evidence="6">
    <name type="scientific">Selaginella moellendorffii</name>
    <name type="common">Spikemoss</name>
    <dbReference type="NCBI Taxonomy" id="88036"/>
    <lineage>
        <taxon>Eukaryota</taxon>
        <taxon>Viridiplantae</taxon>
        <taxon>Streptophyta</taxon>
        <taxon>Embryophyta</taxon>
        <taxon>Tracheophyta</taxon>
        <taxon>Lycopodiopsida</taxon>
        <taxon>Selaginellales</taxon>
        <taxon>Selaginellaceae</taxon>
        <taxon>Selaginella</taxon>
    </lineage>
</organism>
<dbReference type="PRINTS" id="PR00332">
    <property type="entry name" value="HISTRIAD"/>
</dbReference>
<evidence type="ECO:0000256" key="2">
    <source>
        <dbReference type="PIRSR" id="PIRSR601310-3"/>
    </source>
</evidence>
<evidence type="ECO:0000256" key="1">
    <source>
        <dbReference type="PIRSR" id="PIRSR601310-1"/>
    </source>
</evidence>
<dbReference type="CDD" id="cd01276">
    <property type="entry name" value="PKCI_related"/>
    <property type="match status" value="1"/>
</dbReference>
<dbReference type="GO" id="GO:0005737">
    <property type="term" value="C:cytoplasm"/>
    <property type="evidence" value="ECO:0000318"/>
    <property type="project" value="GO_Central"/>
</dbReference>
<dbReference type="FunFam" id="3.30.428.10:FF:000005">
    <property type="entry name" value="Histidine triad nucleotide-binding protein 1"/>
    <property type="match status" value="1"/>
</dbReference>
<dbReference type="SUPFAM" id="SSF54197">
    <property type="entry name" value="HIT-like"/>
    <property type="match status" value="1"/>
</dbReference>
<dbReference type="GO" id="GO:0009150">
    <property type="term" value="P:purine ribonucleotide metabolic process"/>
    <property type="evidence" value="ECO:0000318"/>
    <property type="project" value="GO_Central"/>
</dbReference>
<accession>D8QU02</accession>
<dbReference type="KEGG" id="smo:SELMODRAFT_77650"/>
<dbReference type="InterPro" id="IPR001310">
    <property type="entry name" value="Histidine_triad_HIT"/>
</dbReference>
<dbReference type="HOGENOM" id="CLU_056776_8_0_1"/>
<keyword evidence="6" id="KW-1185">Reference proteome</keyword>
<feature type="short sequence motif" description="Histidine triad motif" evidence="2 3">
    <location>
        <begin position="103"/>
        <end position="107"/>
    </location>
</feature>
<evidence type="ECO:0000259" key="4">
    <source>
        <dbReference type="PROSITE" id="PS51084"/>
    </source>
</evidence>
<reference evidence="5 6" key="1">
    <citation type="journal article" date="2011" name="Science">
        <title>The Selaginella genome identifies genetic changes associated with the evolution of vascular plants.</title>
        <authorList>
            <person name="Banks J.A."/>
            <person name="Nishiyama T."/>
            <person name="Hasebe M."/>
            <person name="Bowman J.L."/>
            <person name="Gribskov M."/>
            <person name="dePamphilis C."/>
            <person name="Albert V.A."/>
            <person name="Aono N."/>
            <person name="Aoyama T."/>
            <person name="Ambrose B.A."/>
            <person name="Ashton N.W."/>
            <person name="Axtell M.J."/>
            <person name="Barker E."/>
            <person name="Barker M.S."/>
            <person name="Bennetzen J.L."/>
            <person name="Bonawitz N.D."/>
            <person name="Chapple C."/>
            <person name="Cheng C."/>
            <person name="Correa L.G."/>
            <person name="Dacre M."/>
            <person name="DeBarry J."/>
            <person name="Dreyer I."/>
            <person name="Elias M."/>
            <person name="Engstrom E.M."/>
            <person name="Estelle M."/>
            <person name="Feng L."/>
            <person name="Finet C."/>
            <person name="Floyd S.K."/>
            <person name="Frommer W.B."/>
            <person name="Fujita T."/>
            <person name="Gramzow L."/>
            <person name="Gutensohn M."/>
            <person name="Harholt J."/>
            <person name="Hattori M."/>
            <person name="Heyl A."/>
            <person name="Hirai T."/>
            <person name="Hiwatashi Y."/>
            <person name="Ishikawa M."/>
            <person name="Iwata M."/>
            <person name="Karol K.G."/>
            <person name="Koehler B."/>
            <person name="Kolukisaoglu U."/>
            <person name="Kubo M."/>
            <person name="Kurata T."/>
            <person name="Lalonde S."/>
            <person name="Li K."/>
            <person name="Li Y."/>
            <person name="Litt A."/>
            <person name="Lyons E."/>
            <person name="Manning G."/>
            <person name="Maruyama T."/>
            <person name="Michael T.P."/>
            <person name="Mikami K."/>
            <person name="Miyazaki S."/>
            <person name="Morinaga S."/>
            <person name="Murata T."/>
            <person name="Mueller-Roeber B."/>
            <person name="Nelson D.R."/>
            <person name="Obara M."/>
            <person name="Oguri Y."/>
            <person name="Olmstead R.G."/>
            <person name="Onodera N."/>
            <person name="Petersen B.L."/>
            <person name="Pils B."/>
            <person name="Prigge M."/>
            <person name="Rensing S.A."/>
            <person name="Riano-Pachon D.M."/>
            <person name="Roberts A.W."/>
            <person name="Sato Y."/>
            <person name="Scheller H.V."/>
            <person name="Schulz B."/>
            <person name="Schulz C."/>
            <person name="Shakirov E.V."/>
            <person name="Shibagaki N."/>
            <person name="Shinohara N."/>
            <person name="Shippen D.E."/>
            <person name="Soerensen I."/>
            <person name="Sotooka R."/>
            <person name="Sugimoto N."/>
            <person name="Sugita M."/>
            <person name="Sumikawa N."/>
            <person name="Tanurdzic M."/>
            <person name="Theissen G."/>
            <person name="Ulvskov P."/>
            <person name="Wakazuki S."/>
            <person name="Weng J.K."/>
            <person name="Willats W.W."/>
            <person name="Wipf D."/>
            <person name="Wolf P.G."/>
            <person name="Yang L."/>
            <person name="Zimmer A.D."/>
            <person name="Zhu Q."/>
            <person name="Mitros T."/>
            <person name="Hellsten U."/>
            <person name="Loque D."/>
            <person name="Otillar R."/>
            <person name="Salamov A."/>
            <person name="Schmutz J."/>
            <person name="Shapiro H."/>
            <person name="Lindquist E."/>
            <person name="Lucas S."/>
            <person name="Rokhsar D."/>
            <person name="Grigoriev I.V."/>
        </authorList>
    </citation>
    <scope>NUCLEOTIDE SEQUENCE [LARGE SCALE GENOMIC DNA]</scope>
</reference>
<dbReference type="PROSITE" id="PS51084">
    <property type="entry name" value="HIT_2"/>
    <property type="match status" value="1"/>
</dbReference>
<dbReference type="InParanoid" id="D8QU02"/>
<dbReference type="Pfam" id="PF01230">
    <property type="entry name" value="HIT"/>
    <property type="match status" value="1"/>
</dbReference>
<dbReference type="eggNOG" id="KOG3275">
    <property type="taxonomic scope" value="Eukaryota"/>
</dbReference>
<dbReference type="OrthoDB" id="672793at2759"/>
<dbReference type="InterPro" id="IPR036265">
    <property type="entry name" value="HIT-like_sf"/>
</dbReference>
<sequence>MENLSLCRRFDKILSKEINATIVYEDDKALAFRDIEPQAPVHVILIPKQRDGLTRLANAEKRHREILGHLLYVAKKIGEQEKLQEGYRVVINDGPKGCQSTYHLHLHIMGGRQMKWPPG</sequence>
<feature type="active site" description="Tele-AMP-histidine intermediate" evidence="1">
    <location>
        <position position="105"/>
    </location>
</feature>
<protein>
    <recommendedName>
        <fullName evidence="4">HIT domain-containing protein</fullName>
    </recommendedName>
</protein>
<evidence type="ECO:0000313" key="6">
    <source>
        <dbReference type="Proteomes" id="UP000001514"/>
    </source>
</evidence>
<dbReference type="PANTHER" id="PTHR23089">
    <property type="entry name" value="HISTIDINE TRIAD HIT PROTEIN"/>
    <property type="match status" value="1"/>
</dbReference>
<dbReference type="EMBL" id="GL377566">
    <property type="protein sequence ID" value="EFJ36735.1"/>
    <property type="molecule type" value="Genomic_DNA"/>
</dbReference>
<gene>
    <name evidence="5" type="ORF">SELMODRAFT_77650</name>
</gene>